<keyword evidence="2 4" id="KW-0648">Protein biosynthesis</keyword>
<dbReference type="SUPFAM" id="SSF55826">
    <property type="entry name" value="YbaK/ProRS associated domain"/>
    <property type="match status" value="1"/>
</dbReference>
<evidence type="ECO:0000313" key="6">
    <source>
        <dbReference type="EMBL" id="GLI28688.1"/>
    </source>
</evidence>
<comment type="similarity">
    <text evidence="1 4">Belongs to the prolyl-tRNA editing family. YbaK/EbsC subfamily.</text>
</comment>
<organism evidence="6 7">
    <name type="scientific">Agromyces rhizosphaerae</name>
    <dbReference type="NCBI Taxonomy" id="88374"/>
    <lineage>
        <taxon>Bacteria</taxon>
        <taxon>Bacillati</taxon>
        <taxon>Actinomycetota</taxon>
        <taxon>Actinomycetes</taxon>
        <taxon>Micrococcales</taxon>
        <taxon>Microbacteriaceae</taxon>
        <taxon>Agromyces</taxon>
    </lineage>
</organism>
<evidence type="ECO:0000256" key="3">
    <source>
        <dbReference type="ARBA" id="ARBA00023239"/>
    </source>
</evidence>
<dbReference type="GO" id="GO:0002161">
    <property type="term" value="F:aminoacyl-tRNA deacylase activity"/>
    <property type="evidence" value="ECO:0007669"/>
    <property type="project" value="InterPro"/>
</dbReference>
<dbReference type="PIRSF" id="PIRSF006181">
    <property type="entry name" value="EbsC_YbaK"/>
    <property type="match status" value="1"/>
</dbReference>
<sequence>MAKRADASSRGGTPATVALDAAGVAYEARPYAHDPRTQAYGLEAAEVLGVEPERVFKTLLADVDGELVVGIVPVSGQLDLKALAAAVGGKRARMADPAVAERRTGYVVGGISPIGQRTPAPTVLDETAILFETILVSGGRRGLDLELAPDDLLAVTGGRYAAIGRA</sequence>
<dbReference type="NCBIfam" id="TIGR00011">
    <property type="entry name" value="YbaK_EbsC"/>
    <property type="match status" value="1"/>
</dbReference>
<evidence type="ECO:0000256" key="1">
    <source>
        <dbReference type="ARBA" id="ARBA00009798"/>
    </source>
</evidence>
<evidence type="ECO:0000256" key="4">
    <source>
        <dbReference type="PIRNR" id="PIRNR006181"/>
    </source>
</evidence>
<keyword evidence="7" id="KW-1185">Reference proteome</keyword>
<evidence type="ECO:0000259" key="5">
    <source>
        <dbReference type="Pfam" id="PF04073"/>
    </source>
</evidence>
<dbReference type="EMBL" id="BSDP01000001">
    <property type="protein sequence ID" value="GLI28688.1"/>
    <property type="molecule type" value="Genomic_DNA"/>
</dbReference>
<dbReference type="RefSeq" id="WP_281886282.1">
    <property type="nucleotide sequence ID" value="NZ_BSDP01000001.1"/>
</dbReference>
<dbReference type="Pfam" id="PF04073">
    <property type="entry name" value="tRNA_edit"/>
    <property type="match status" value="1"/>
</dbReference>
<comment type="caution">
    <text evidence="6">The sequence shown here is derived from an EMBL/GenBank/DDBJ whole genome shotgun (WGS) entry which is preliminary data.</text>
</comment>
<keyword evidence="3 4" id="KW-0456">Lyase</keyword>
<dbReference type="Proteomes" id="UP001144396">
    <property type="component" value="Unassembled WGS sequence"/>
</dbReference>
<evidence type="ECO:0000313" key="7">
    <source>
        <dbReference type="Proteomes" id="UP001144396"/>
    </source>
</evidence>
<dbReference type="InterPro" id="IPR004369">
    <property type="entry name" value="Prolyl-tRNA_editing_YbaK/EbsC"/>
</dbReference>
<dbReference type="InterPro" id="IPR036754">
    <property type="entry name" value="YbaK/aa-tRNA-synt-asso_dom_sf"/>
</dbReference>
<feature type="domain" description="YbaK/aminoacyl-tRNA synthetase-associated" evidence="5">
    <location>
        <begin position="43"/>
        <end position="153"/>
    </location>
</feature>
<dbReference type="PANTHER" id="PTHR30411">
    <property type="entry name" value="CYTOPLASMIC PROTEIN"/>
    <property type="match status" value="1"/>
</dbReference>
<dbReference type="GO" id="GO:0016829">
    <property type="term" value="F:lyase activity"/>
    <property type="evidence" value="ECO:0007669"/>
    <property type="project" value="UniProtKB-KW"/>
</dbReference>
<reference evidence="6" key="1">
    <citation type="submission" date="2022-12" db="EMBL/GenBank/DDBJ databases">
        <title>Reference genome sequencing for broad-spectrum identification of bacterial and archaeal isolates by mass spectrometry.</title>
        <authorList>
            <person name="Sekiguchi Y."/>
            <person name="Tourlousse D.M."/>
        </authorList>
    </citation>
    <scope>NUCLEOTIDE SEQUENCE</scope>
    <source>
        <strain evidence="6">14</strain>
    </source>
</reference>
<accession>A0A9W6D305</accession>
<dbReference type="AlphaFoldDB" id="A0A9W6D305"/>
<proteinExistence type="inferred from homology"/>
<dbReference type="CDD" id="cd00002">
    <property type="entry name" value="YbaK_deacylase"/>
    <property type="match status" value="1"/>
</dbReference>
<gene>
    <name evidence="6" type="ORF">ARHIZOSPH14_29300</name>
</gene>
<dbReference type="GO" id="GO:0006412">
    <property type="term" value="P:translation"/>
    <property type="evidence" value="ECO:0007669"/>
    <property type="project" value="UniProtKB-KW"/>
</dbReference>
<protein>
    <recommendedName>
        <fullName evidence="4">Cys-tRNA(Pro)/Cys-tRNA(Cys) deacylase</fullName>
        <ecNumber evidence="4">4.2.-.-</ecNumber>
    </recommendedName>
</protein>
<dbReference type="InterPro" id="IPR007214">
    <property type="entry name" value="YbaK/aa-tRNA-synth-assoc-dom"/>
</dbReference>
<evidence type="ECO:0000256" key="2">
    <source>
        <dbReference type="ARBA" id="ARBA00022917"/>
    </source>
</evidence>
<dbReference type="Gene3D" id="3.90.960.10">
    <property type="entry name" value="YbaK/aminoacyl-tRNA synthetase-associated domain"/>
    <property type="match status" value="1"/>
</dbReference>
<name>A0A9W6D305_9MICO</name>
<dbReference type="EC" id="4.2.-.-" evidence="4"/>
<dbReference type="PANTHER" id="PTHR30411:SF0">
    <property type="entry name" value="CYS-TRNA(PRO)_CYS-TRNA(CYS) DEACYLASE YBAK"/>
    <property type="match status" value="1"/>
</dbReference>